<dbReference type="PANTHER" id="PTHR47944:SF4">
    <property type="entry name" value="OS09G0441700 PROTEIN"/>
    <property type="match status" value="1"/>
</dbReference>
<dbReference type="InterPro" id="IPR001128">
    <property type="entry name" value="Cyt_P450"/>
</dbReference>
<dbReference type="Proteomes" id="UP001370490">
    <property type="component" value="Unassembled WGS sequence"/>
</dbReference>
<keyword evidence="9" id="KW-1185">Reference proteome</keyword>
<dbReference type="InterPro" id="IPR002401">
    <property type="entry name" value="Cyt_P450_E_grp-I"/>
</dbReference>
<dbReference type="GO" id="GO:0004497">
    <property type="term" value="F:monooxygenase activity"/>
    <property type="evidence" value="ECO:0007669"/>
    <property type="project" value="UniProtKB-KW"/>
</dbReference>
<dbReference type="GO" id="GO:0020037">
    <property type="term" value="F:heme binding"/>
    <property type="evidence" value="ECO:0007669"/>
    <property type="project" value="InterPro"/>
</dbReference>
<evidence type="ECO:0000256" key="2">
    <source>
        <dbReference type="ARBA" id="ARBA00010617"/>
    </source>
</evidence>
<keyword evidence="7" id="KW-0503">Monooxygenase</keyword>
<dbReference type="SUPFAM" id="SSF48264">
    <property type="entry name" value="Cytochrome P450"/>
    <property type="match status" value="1"/>
</dbReference>
<comment type="cofactor">
    <cofactor evidence="1">
        <name>heme</name>
        <dbReference type="ChEBI" id="CHEBI:30413"/>
    </cofactor>
</comment>
<comment type="caution">
    <text evidence="8">The sequence shown here is derived from an EMBL/GenBank/DDBJ whole genome shotgun (WGS) entry which is preliminary data.</text>
</comment>
<comment type="similarity">
    <text evidence="2">Belongs to the cytochrome P450 family.</text>
</comment>
<accession>A0AAN8W4Q3</accession>
<dbReference type="InterPro" id="IPR036396">
    <property type="entry name" value="Cyt_P450_sf"/>
</dbReference>
<dbReference type="GO" id="GO:0016705">
    <property type="term" value="F:oxidoreductase activity, acting on paired donors, with incorporation or reduction of molecular oxygen"/>
    <property type="evidence" value="ECO:0007669"/>
    <property type="project" value="InterPro"/>
</dbReference>
<evidence type="ECO:0000256" key="7">
    <source>
        <dbReference type="ARBA" id="ARBA00023033"/>
    </source>
</evidence>
<dbReference type="PANTHER" id="PTHR47944">
    <property type="entry name" value="CYTOCHROME P450 98A9"/>
    <property type="match status" value="1"/>
</dbReference>
<dbReference type="EMBL" id="JBAMMX010000004">
    <property type="protein sequence ID" value="KAK6941291.1"/>
    <property type="molecule type" value="Genomic_DNA"/>
</dbReference>
<reference evidence="8 9" key="1">
    <citation type="submission" date="2023-12" db="EMBL/GenBank/DDBJ databases">
        <title>A high-quality genome assembly for Dillenia turbinata (Dilleniales).</title>
        <authorList>
            <person name="Chanderbali A."/>
        </authorList>
    </citation>
    <scope>NUCLEOTIDE SEQUENCE [LARGE SCALE GENOMIC DNA]</scope>
    <source>
        <strain evidence="8">LSX21</strain>
        <tissue evidence="8">Leaf</tissue>
    </source>
</reference>
<dbReference type="PRINTS" id="PR00463">
    <property type="entry name" value="EP450I"/>
</dbReference>
<sequence>MVFFLALLNVHSKDDKAKLIFKSKIIDLIAGGTDTSANVVEWAMFELLKHPNSINKATEELDRVIGRQRWVEEKDTPNLPYIDAIMKDTMSLGTDKPMQLPFVHLSPSTDPQVYQKWSSLKADNSQD</sequence>
<name>A0AAN8W4Q3_9MAGN</name>
<protein>
    <submittedName>
        <fullName evidence="8">Cytochrome P450</fullName>
    </submittedName>
</protein>
<evidence type="ECO:0000256" key="3">
    <source>
        <dbReference type="ARBA" id="ARBA00022617"/>
    </source>
</evidence>
<evidence type="ECO:0000256" key="6">
    <source>
        <dbReference type="ARBA" id="ARBA00023004"/>
    </source>
</evidence>
<evidence type="ECO:0000256" key="5">
    <source>
        <dbReference type="ARBA" id="ARBA00023002"/>
    </source>
</evidence>
<dbReference type="GO" id="GO:0005506">
    <property type="term" value="F:iron ion binding"/>
    <property type="evidence" value="ECO:0007669"/>
    <property type="project" value="InterPro"/>
</dbReference>
<organism evidence="8 9">
    <name type="scientific">Dillenia turbinata</name>
    <dbReference type="NCBI Taxonomy" id="194707"/>
    <lineage>
        <taxon>Eukaryota</taxon>
        <taxon>Viridiplantae</taxon>
        <taxon>Streptophyta</taxon>
        <taxon>Embryophyta</taxon>
        <taxon>Tracheophyta</taxon>
        <taxon>Spermatophyta</taxon>
        <taxon>Magnoliopsida</taxon>
        <taxon>eudicotyledons</taxon>
        <taxon>Gunneridae</taxon>
        <taxon>Pentapetalae</taxon>
        <taxon>Dilleniales</taxon>
        <taxon>Dilleniaceae</taxon>
        <taxon>Dillenia</taxon>
    </lineage>
</organism>
<keyword evidence="5" id="KW-0560">Oxidoreductase</keyword>
<dbReference type="Gene3D" id="1.10.630.10">
    <property type="entry name" value="Cytochrome P450"/>
    <property type="match status" value="1"/>
</dbReference>
<keyword evidence="6" id="KW-0408">Iron</keyword>
<keyword evidence="3" id="KW-0349">Heme</keyword>
<gene>
    <name evidence="8" type="ORF">RJ641_026668</name>
</gene>
<keyword evidence="4" id="KW-0479">Metal-binding</keyword>
<evidence type="ECO:0000313" key="8">
    <source>
        <dbReference type="EMBL" id="KAK6941291.1"/>
    </source>
</evidence>
<proteinExistence type="inferred from homology"/>
<evidence type="ECO:0000256" key="4">
    <source>
        <dbReference type="ARBA" id="ARBA00022723"/>
    </source>
</evidence>
<dbReference type="Pfam" id="PF00067">
    <property type="entry name" value="p450"/>
    <property type="match status" value="1"/>
</dbReference>
<evidence type="ECO:0000313" key="9">
    <source>
        <dbReference type="Proteomes" id="UP001370490"/>
    </source>
</evidence>
<dbReference type="GO" id="GO:0044550">
    <property type="term" value="P:secondary metabolite biosynthetic process"/>
    <property type="evidence" value="ECO:0007669"/>
    <property type="project" value="UniProtKB-ARBA"/>
</dbReference>
<evidence type="ECO:0000256" key="1">
    <source>
        <dbReference type="ARBA" id="ARBA00001971"/>
    </source>
</evidence>
<dbReference type="AlphaFoldDB" id="A0AAN8W4Q3"/>